<evidence type="ECO:0008006" key="3">
    <source>
        <dbReference type="Google" id="ProtNLM"/>
    </source>
</evidence>
<proteinExistence type="predicted"/>
<protein>
    <recommendedName>
        <fullName evidence="3">Short-chain dehydrogenase</fullName>
    </recommendedName>
</protein>
<name>A0ABW9LTH7_9MYCO</name>
<sequence length="104" mass="11467">MPSATPYPEVVLVLDAGTDEGYRRARILLQSGHRVAVTARQVTQLTRIIHGLPSSQVFAIAADTSDPAQLDRVIERVRLHFGHHPTHTQINALVDSPAAFRPLR</sequence>
<evidence type="ECO:0000313" key="1">
    <source>
        <dbReference type="EMBL" id="MFN6549836.1"/>
    </source>
</evidence>
<accession>A0ABW9LTH7</accession>
<organism evidence="1 2">
    <name type="scientific">Mycolicibacterium septicum</name>
    <dbReference type="NCBI Taxonomy" id="98668"/>
    <lineage>
        <taxon>Bacteria</taxon>
        <taxon>Bacillati</taxon>
        <taxon>Actinomycetota</taxon>
        <taxon>Actinomycetes</taxon>
        <taxon>Mycobacteriales</taxon>
        <taxon>Mycobacteriaceae</taxon>
        <taxon>Mycolicibacterium</taxon>
    </lineage>
</organism>
<dbReference type="InterPro" id="IPR036291">
    <property type="entry name" value="NAD(P)-bd_dom_sf"/>
</dbReference>
<evidence type="ECO:0000313" key="2">
    <source>
        <dbReference type="Proteomes" id="UP001635817"/>
    </source>
</evidence>
<comment type="caution">
    <text evidence="1">The sequence shown here is derived from an EMBL/GenBank/DDBJ whole genome shotgun (WGS) entry which is preliminary data.</text>
</comment>
<dbReference type="Proteomes" id="UP001635817">
    <property type="component" value="Unassembled WGS sequence"/>
</dbReference>
<dbReference type="RefSeq" id="WP_409548713.1">
    <property type="nucleotide sequence ID" value="NZ_JBKBDE010000001.1"/>
</dbReference>
<dbReference type="SUPFAM" id="SSF51735">
    <property type="entry name" value="NAD(P)-binding Rossmann-fold domains"/>
    <property type="match status" value="1"/>
</dbReference>
<keyword evidence="2" id="KW-1185">Reference proteome</keyword>
<gene>
    <name evidence="1" type="ORF">ACK4CP_05510</name>
</gene>
<reference evidence="1 2" key="1">
    <citation type="submission" date="2024-12" db="EMBL/GenBank/DDBJ databases">
        <title>The coexistence of Mycolicibacterium septicum and Mycolicibacterium nivoides in clinical samples.</title>
        <authorList>
            <person name="Wang C."/>
            <person name="Feng Y."/>
            <person name="Zong Z."/>
        </authorList>
    </citation>
    <scope>NUCLEOTIDE SEQUENCE [LARGE SCALE GENOMIC DNA]</scope>
    <source>
        <strain evidence="1 2">120310</strain>
    </source>
</reference>
<dbReference type="EMBL" id="JBKBDE010000001">
    <property type="protein sequence ID" value="MFN6549836.1"/>
    <property type="molecule type" value="Genomic_DNA"/>
</dbReference>
<dbReference type="Gene3D" id="3.40.50.720">
    <property type="entry name" value="NAD(P)-binding Rossmann-like Domain"/>
    <property type="match status" value="1"/>
</dbReference>